<dbReference type="EMBL" id="JAQNDL010000001">
    <property type="protein sequence ID" value="MDC0716819.1"/>
    <property type="molecule type" value="Genomic_DNA"/>
</dbReference>
<evidence type="ECO:0000313" key="1">
    <source>
        <dbReference type="EMBL" id="MDC0716819.1"/>
    </source>
</evidence>
<keyword evidence="2" id="KW-1185">Reference proteome</keyword>
<organism evidence="1 2">
    <name type="scientific">Nannocystis bainbridge</name>
    <dbReference type="NCBI Taxonomy" id="2995303"/>
    <lineage>
        <taxon>Bacteria</taxon>
        <taxon>Pseudomonadati</taxon>
        <taxon>Myxococcota</taxon>
        <taxon>Polyangia</taxon>
        <taxon>Nannocystales</taxon>
        <taxon>Nannocystaceae</taxon>
        <taxon>Nannocystis</taxon>
    </lineage>
</organism>
<sequence length="68" mass="7279">MSSQISCPDCGGIIVFDAHALLRGETFVCTGCRAMLTLSRDSVSTVADAMSKLDALRKRSNEVRRSSG</sequence>
<name>A0ABT5DT47_9BACT</name>
<proteinExistence type="predicted"/>
<reference evidence="1 2" key="1">
    <citation type="submission" date="2022-11" db="EMBL/GenBank/DDBJ databases">
        <title>Minimal conservation of predation-associated metabolite biosynthetic gene clusters underscores biosynthetic potential of Myxococcota including descriptions for ten novel species: Archangium lansinium sp. nov., Myxococcus landrumus sp. nov., Nannocystis bai.</title>
        <authorList>
            <person name="Ahearne A."/>
            <person name="Stevens C."/>
            <person name="Dowd S."/>
        </authorList>
    </citation>
    <scope>NUCLEOTIDE SEQUENCE [LARGE SCALE GENOMIC DNA]</scope>
    <source>
        <strain evidence="1 2">BB15-2</strain>
    </source>
</reference>
<comment type="caution">
    <text evidence="1">The sequence shown here is derived from an EMBL/GenBank/DDBJ whole genome shotgun (WGS) entry which is preliminary data.</text>
</comment>
<protein>
    <submittedName>
        <fullName evidence="1">Uncharacterized protein</fullName>
    </submittedName>
</protein>
<gene>
    <name evidence="1" type="ORF">POL25_07940</name>
</gene>
<dbReference type="RefSeq" id="WP_272085308.1">
    <property type="nucleotide sequence ID" value="NZ_JAQNDL010000001.1"/>
</dbReference>
<accession>A0ABT5DT47</accession>
<dbReference type="Proteomes" id="UP001221686">
    <property type="component" value="Unassembled WGS sequence"/>
</dbReference>
<evidence type="ECO:0000313" key="2">
    <source>
        <dbReference type="Proteomes" id="UP001221686"/>
    </source>
</evidence>